<comment type="caution">
    <text evidence="1">The sequence shown here is derived from an EMBL/GenBank/DDBJ whole genome shotgun (WGS) entry which is preliminary data.</text>
</comment>
<organism evidence="1 2">
    <name type="scientific">Coemansia aciculifera</name>
    <dbReference type="NCBI Taxonomy" id="417176"/>
    <lineage>
        <taxon>Eukaryota</taxon>
        <taxon>Fungi</taxon>
        <taxon>Fungi incertae sedis</taxon>
        <taxon>Zoopagomycota</taxon>
        <taxon>Kickxellomycotina</taxon>
        <taxon>Kickxellomycetes</taxon>
        <taxon>Kickxellales</taxon>
        <taxon>Kickxellaceae</taxon>
        <taxon>Coemansia</taxon>
    </lineage>
</organism>
<sequence>MARKHTLADDLEDDFELDNEYAGTSDAEPEPAPATPATPATAKPAPQKRKAGAAGVEATGSNKRSKSSKFLVPQSAADQVSLWNKYMKKASPGITDLELSDHLMEAKHIYTTETEGEKEGPTWGSATYLEDLARTAVSTGKSKNKVMHGAPQVLVICSSALRVIELVKRLRPVSQKRGVMKLFSRHLKIEEQQKALGSAAVDVAVGTPNRILKLLTGDGKSGGALKVNRLRLVVVDCWQDEKMRVVVDMDDTRKDLFAIWKDVLLPASANPDFGFKFRLV</sequence>
<accession>A0ACC1M7Q9</accession>
<gene>
    <name evidence="1" type="ORF">IWW38_000912</name>
</gene>
<proteinExistence type="predicted"/>
<name>A0ACC1M7Q9_9FUNG</name>
<dbReference type="EMBL" id="JANBVB010000022">
    <property type="protein sequence ID" value="KAJ2899610.1"/>
    <property type="molecule type" value="Genomic_DNA"/>
</dbReference>
<protein>
    <submittedName>
        <fullName evidence="1">Uncharacterized protein</fullName>
    </submittedName>
</protein>
<reference evidence="1" key="1">
    <citation type="submission" date="2022-07" db="EMBL/GenBank/DDBJ databases">
        <title>Phylogenomic reconstructions and comparative analyses of Kickxellomycotina fungi.</title>
        <authorList>
            <person name="Reynolds N.K."/>
            <person name="Stajich J.E."/>
            <person name="Barry K."/>
            <person name="Grigoriev I.V."/>
            <person name="Crous P."/>
            <person name="Smith M.E."/>
        </authorList>
    </citation>
    <scope>NUCLEOTIDE SEQUENCE</scope>
    <source>
        <strain evidence="1">CBS 190363</strain>
    </source>
</reference>
<dbReference type="Proteomes" id="UP001139981">
    <property type="component" value="Unassembled WGS sequence"/>
</dbReference>
<evidence type="ECO:0000313" key="2">
    <source>
        <dbReference type="Proteomes" id="UP001139981"/>
    </source>
</evidence>
<keyword evidence="2" id="KW-1185">Reference proteome</keyword>
<evidence type="ECO:0000313" key="1">
    <source>
        <dbReference type="EMBL" id="KAJ2899610.1"/>
    </source>
</evidence>